<feature type="domain" description="DUF6598" evidence="1">
    <location>
        <begin position="387"/>
        <end position="614"/>
    </location>
</feature>
<dbReference type="InterPro" id="IPR046533">
    <property type="entry name" value="DUF6598"/>
</dbReference>
<feature type="domain" description="DUF6598" evidence="1">
    <location>
        <begin position="65"/>
        <end position="328"/>
    </location>
</feature>
<dbReference type="Pfam" id="PF20241">
    <property type="entry name" value="DUF6598"/>
    <property type="match status" value="2"/>
</dbReference>
<dbReference type="AlphaFoldDB" id="A0AAV0EP20"/>
<evidence type="ECO:0000313" key="3">
    <source>
        <dbReference type="Proteomes" id="UP001152523"/>
    </source>
</evidence>
<protein>
    <recommendedName>
        <fullName evidence="1">DUF6598 domain-containing protein</fullName>
    </recommendedName>
</protein>
<reference evidence="2" key="1">
    <citation type="submission" date="2022-07" db="EMBL/GenBank/DDBJ databases">
        <authorList>
            <person name="Macas J."/>
            <person name="Novak P."/>
            <person name="Neumann P."/>
        </authorList>
    </citation>
    <scope>NUCLEOTIDE SEQUENCE</scope>
</reference>
<dbReference type="PANTHER" id="PTHR33065:SF88">
    <property type="entry name" value="OS11G0104220 PROTEIN"/>
    <property type="match status" value="1"/>
</dbReference>
<evidence type="ECO:0000259" key="1">
    <source>
        <dbReference type="Pfam" id="PF20241"/>
    </source>
</evidence>
<sequence>MDVDKFMKKYANVSRKEIEKIAENIDMPVSCEDFIDVFKFRVSSLNRRREEQKKNGSPQVQVGPLVQVISVSILPTKKLDGGKPVSIHGRIYGEFIDVTGEKMIVHDLYKRDYDKAEVVGSSGMLTLISPDDSCYPFEACMPLMKTRIVFELLDLNQNVLVQESFYLENENKEDDYENVIEKCIHSDRASLVLKYIAIPFGVYARVGISFDHKQHCKRTRERSHCLKINGRVAARYRNTYGNYDSEECVLFKKNPHDFEQVDMEVTDSLPLSRYWVALPGYSSLVLDLDLSEFETGHKILKEVVELRAQSYLMSGDNFTVGDILVEVCVSWFYLLPEGPQDDSCSDDDAMTLSSPNTVIEASSMFQDVIEPWELQCHKSIPFPSAAIEVFSVFVGREKEKLAQVYGLVEVLCNDNHLFYIFKRDKKDALKLSIHSNETTIPIIDGDSRLYEECTPLRMKFDLKCVDGHYLDSSDIKGYVDWGAEILDLSSWRDKQLCSLIQGVHAFAAVHYSIFSDAVQVSVKVSYFSKESSMVASLSLPWLYGDLVAYYSQYDYSSCYKNKYYRSVLLEKMKDDCVRVSGEGIIPLSRSMIVVPSSSALMIDIDLSYGISNEKMLVCTEKIEVGVGLKVIETAHCFLHIQLEWSEVK</sequence>
<comment type="caution">
    <text evidence="2">The sequence shown here is derived from an EMBL/GenBank/DDBJ whole genome shotgun (WGS) entry which is preliminary data.</text>
</comment>
<dbReference type="EMBL" id="CAMAPF010000933">
    <property type="protein sequence ID" value="CAH9124083.1"/>
    <property type="molecule type" value="Genomic_DNA"/>
</dbReference>
<proteinExistence type="predicted"/>
<dbReference type="PANTHER" id="PTHR33065">
    <property type="entry name" value="OS07G0486400 PROTEIN"/>
    <property type="match status" value="1"/>
</dbReference>
<accession>A0AAV0EP20</accession>
<organism evidence="2 3">
    <name type="scientific">Cuscuta epithymum</name>
    <dbReference type="NCBI Taxonomy" id="186058"/>
    <lineage>
        <taxon>Eukaryota</taxon>
        <taxon>Viridiplantae</taxon>
        <taxon>Streptophyta</taxon>
        <taxon>Embryophyta</taxon>
        <taxon>Tracheophyta</taxon>
        <taxon>Spermatophyta</taxon>
        <taxon>Magnoliopsida</taxon>
        <taxon>eudicotyledons</taxon>
        <taxon>Gunneridae</taxon>
        <taxon>Pentapetalae</taxon>
        <taxon>asterids</taxon>
        <taxon>lamiids</taxon>
        <taxon>Solanales</taxon>
        <taxon>Convolvulaceae</taxon>
        <taxon>Cuscuteae</taxon>
        <taxon>Cuscuta</taxon>
        <taxon>Cuscuta subgen. Cuscuta</taxon>
    </lineage>
</organism>
<dbReference type="Proteomes" id="UP001152523">
    <property type="component" value="Unassembled WGS sequence"/>
</dbReference>
<name>A0AAV0EP20_9ASTE</name>
<keyword evidence="3" id="KW-1185">Reference proteome</keyword>
<gene>
    <name evidence="2" type="ORF">CEPIT_LOCUS25720</name>
</gene>
<evidence type="ECO:0000313" key="2">
    <source>
        <dbReference type="EMBL" id="CAH9124083.1"/>
    </source>
</evidence>